<name>A0A0E9SN79_ANGAN</name>
<sequence>MRAFNESIPKLNPTCWHPITSHTLQSHPKQS</sequence>
<dbReference type="EMBL" id="GBXM01066609">
    <property type="protein sequence ID" value="JAH41968.1"/>
    <property type="molecule type" value="Transcribed_RNA"/>
</dbReference>
<evidence type="ECO:0000313" key="1">
    <source>
        <dbReference type="EMBL" id="JAH41968.1"/>
    </source>
</evidence>
<accession>A0A0E9SN79</accession>
<proteinExistence type="predicted"/>
<reference evidence="1" key="2">
    <citation type="journal article" date="2015" name="Fish Shellfish Immunol.">
        <title>Early steps in the European eel (Anguilla anguilla)-Vibrio vulnificus interaction in the gills: Role of the RtxA13 toxin.</title>
        <authorList>
            <person name="Callol A."/>
            <person name="Pajuelo D."/>
            <person name="Ebbesson L."/>
            <person name="Teles M."/>
            <person name="MacKenzie S."/>
            <person name="Amaro C."/>
        </authorList>
    </citation>
    <scope>NUCLEOTIDE SEQUENCE</scope>
</reference>
<organism evidence="1">
    <name type="scientific">Anguilla anguilla</name>
    <name type="common">European freshwater eel</name>
    <name type="synonym">Muraena anguilla</name>
    <dbReference type="NCBI Taxonomy" id="7936"/>
    <lineage>
        <taxon>Eukaryota</taxon>
        <taxon>Metazoa</taxon>
        <taxon>Chordata</taxon>
        <taxon>Craniata</taxon>
        <taxon>Vertebrata</taxon>
        <taxon>Euteleostomi</taxon>
        <taxon>Actinopterygii</taxon>
        <taxon>Neopterygii</taxon>
        <taxon>Teleostei</taxon>
        <taxon>Anguilliformes</taxon>
        <taxon>Anguillidae</taxon>
        <taxon>Anguilla</taxon>
    </lineage>
</organism>
<protein>
    <submittedName>
        <fullName evidence="1">Uncharacterized protein</fullName>
    </submittedName>
</protein>
<dbReference type="AlphaFoldDB" id="A0A0E9SN79"/>
<reference evidence="1" key="1">
    <citation type="submission" date="2014-11" db="EMBL/GenBank/DDBJ databases">
        <authorList>
            <person name="Amaro Gonzalez C."/>
        </authorList>
    </citation>
    <scope>NUCLEOTIDE SEQUENCE</scope>
</reference>